<comment type="caution">
    <text evidence="1">The sequence shown here is derived from an EMBL/GenBank/DDBJ whole genome shotgun (WGS) entry which is preliminary data.</text>
</comment>
<reference evidence="1 2" key="1">
    <citation type="journal article" date="2018" name="Nat. Biotechnol.">
        <title>A standardized bacterial taxonomy based on genome phylogeny substantially revises the tree of life.</title>
        <authorList>
            <person name="Parks D.H."/>
            <person name="Chuvochina M."/>
            <person name="Waite D.W."/>
            <person name="Rinke C."/>
            <person name="Skarshewski A."/>
            <person name="Chaumeil P.A."/>
            <person name="Hugenholtz P."/>
        </authorList>
    </citation>
    <scope>NUCLEOTIDE SEQUENCE [LARGE SCALE GENOMIC DNA]</scope>
    <source>
        <strain evidence="1">UBA7921</strain>
    </source>
</reference>
<dbReference type="Proteomes" id="UP000262454">
    <property type="component" value="Unassembled WGS sequence"/>
</dbReference>
<organism evidence="1 2">
    <name type="scientific">candidate division WOR-3 bacterium</name>
    <dbReference type="NCBI Taxonomy" id="2052148"/>
    <lineage>
        <taxon>Bacteria</taxon>
        <taxon>Bacteria division WOR-3</taxon>
    </lineage>
</organism>
<dbReference type="InterPro" id="IPR017850">
    <property type="entry name" value="Alkaline_phosphatase_core_sf"/>
</dbReference>
<dbReference type="InterPro" id="IPR002591">
    <property type="entry name" value="Phosphodiest/P_Trfase"/>
</dbReference>
<gene>
    <name evidence="1" type="ORF">DCG82_08185</name>
</gene>
<dbReference type="SUPFAM" id="SSF53649">
    <property type="entry name" value="Alkaline phosphatase-like"/>
    <property type="match status" value="1"/>
</dbReference>
<dbReference type="Pfam" id="PF01663">
    <property type="entry name" value="Phosphodiest"/>
    <property type="match status" value="1"/>
</dbReference>
<name>A0A348MMU2_UNCW3</name>
<proteinExistence type="predicted"/>
<protein>
    <recommendedName>
        <fullName evidence="3">Phosphodiesterase</fullName>
    </recommendedName>
</protein>
<dbReference type="EMBL" id="DMCX01000047">
    <property type="protein sequence ID" value="HAF08368.1"/>
    <property type="molecule type" value="Genomic_DNA"/>
</dbReference>
<sequence length="499" mass="58288">MGKKVIIVGIDGGTFTLIDRFIDKGKLPFFKFLKENSIYSFMDSVDQDTRVPISPTIWTSLATGKSAEKHKIVSFFNLQQDIQSARLFEILNHYGLTVGTFGWELTWPPEDYGGFTIPCSMARDNRTFPSYLSPIMELRGKKKSNFFKNILLFIKLKKIGVDFLTLLQLSFNTLLEKFYDRKIKLFKRLILLNRTNLSLFLHLIKKYKTDISFFFIPLSDSSAHYFWKYSDRENFPEVTEDERKKYKDLLLKAYMEIDESLRKIYENNKDHSLFIISDHGMKPIREGSFKTLSLKQKSFLEKTNLSGKVEIFFVGLNSVIVIKDGNGVDEKALIRFFKNIIIKPSGEKFFEVVEKDESGRIFLKVTQLDKGKFREEDFSNMKVLIGTEYVDFLSLVDINDIERSADHDKTGIFIIYDKELKYKGKVENSTIYDFLPTLLSYLGLPLAKDFDGKSIYDFSKKVEVDTYDFLVKRKKEKIERDDEFVKEELRRLGYLKDKG</sequence>
<dbReference type="AlphaFoldDB" id="A0A348MMU2"/>
<evidence type="ECO:0008006" key="3">
    <source>
        <dbReference type="Google" id="ProtNLM"/>
    </source>
</evidence>
<dbReference type="Gene3D" id="3.40.720.10">
    <property type="entry name" value="Alkaline Phosphatase, subunit A"/>
    <property type="match status" value="1"/>
</dbReference>
<evidence type="ECO:0000313" key="2">
    <source>
        <dbReference type="Proteomes" id="UP000262454"/>
    </source>
</evidence>
<evidence type="ECO:0000313" key="1">
    <source>
        <dbReference type="EMBL" id="HAF08368.1"/>
    </source>
</evidence>
<accession>A0A348MMU2</accession>